<dbReference type="InterPro" id="IPR001841">
    <property type="entry name" value="Znf_RING"/>
</dbReference>
<feature type="compositionally biased region" description="Polar residues" evidence="4">
    <location>
        <begin position="483"/>
        <end position="495"/>
    </location>
</feature>
<organism evidence="7">
    <name type="scientific">Timema douglasi</name>
    <name type="common">Walking stick</name>
    <dbReference type="NCBI Taxonomy" id="61478"/>
    <lineage>
        <taxon>Eukaryota</taxon>
        <taxon>Metazoa</taxon>
        <taxon>Ecdysozoa</taxon>
        <taxon>Arthropoda</taxon>
        <taxon>Hexapoda</taxon>
        <taxon>Insecta</taxon>
        <taxon>Pterygota</taxon>
        <taxon>Neoptera</taxon>
        <taxon>Polyneoptera</taxon>
        <taxon>Phasmatodea</taxon>
        <taxon>Timematodea</taxon>
        <taxon>Timematoidea</taxon>
        <taxon>Timematidae</taxon>
        <taxon>Timema</taxon>
    </lineage>
</organism>
<dbReference type="InterPro" id="IPR013083">
    <property type="entry name" value="Znf_RING/FYVE/PHD"/>
</dbReference>
<gene>
    <name evidence="7" type="ORF">TDIB3V08_LOCUS3570</name>
</gene>
<evidence type="ECO:0000259" key="5">
    <source>
        <dbReference type="PROSITE" id="PS50089"/>
    </source>
</evidence>
<feature type="region of interest" description="Disordered" evidence="4">
    <location>
        <begin position="1002"/>
        <end position="1022"/>
    </location>
</feature>
<sequence length="1343" mass="146259">MPIRPRNVTSYAATLSSTPAQVVGDMDVDSSGSSIEGTLDDIISLPSPAIICVDMNVHYVLWGSPYIDRCWVTIHETLAVLPLIILNTGTFTGLNIPPDRSESGQQLQGVSKNIEALDGVEPGVHRLAKAVDLSSLDASEEDKIQAMMTQSTQDYNPSNYMKIRGANQIGEVPVTYRCYKCHQQGHWIKNCPLSVNQRCCHLGLHVAILLLKDSRSPNQRRHFNPEAAEVRMLLHTPPLPVQCCVRRRDVGTAPTAPPLQFDTRLEGEGDKRGWLSAQSTSFVMASTRDQRTERGAPHQDQQGLKESTDNLRLHLDTKINSAIPRLADKEGCPTPRSTRPNKAVRLDGVELRKLQNVKYLGSGIEEKGGSREDLTRRGQQAELFHSYVRDLLRRRGQQGELFYRPLFCTPYQDLKLDLAVIGSPVYCKSDTSDHMATRAEKELNEIISNWESASDMSDINDSDDGVSSSSSEREPEHEVDADNNMTQIQVGVSSQDPIEIKKSTGIPRSFMVPVDGPSAPGAMMTPTGQFAVPAIDHQAYKEGKKERPPFQQEPEPVMEKPEIPEDLLCTVCKDLLTDAVMIPCCGNSFCDECIRTVLLESEEHECPDCKEKDVSPDTLIPNRFLRNAVNNFKNETGYHKTTMRLRQLQPVAPVIQIAPSGPIHMDHGQGMTEGHPHDMHQSPIMTNEMLPDHSTIEMVASASMIVPIPQQQSINTIPVLGQPHMSSHSSRGGHPTPEQRPSYPVHLQETLSVPPPGVGTPETLPHQEPVHRISTGLPTHRREVVSNVLPPAPGTVAPQLGLHQPEHIHAIPHAGFVQGQRHSLEERPGTPTIDEHNLDAAGHMVVTSSPAPNLPDTSVPPPNFPPGEELAQAFQIESLGAGGRHQHRTPYHHDNSYSHRHGGQSQTDFLPPGTTGAPHPLRSVAAPDHTRALLPQPGPPQQQAPPAGSYVPRQYEHSQTGYHHDPGTGGRPHFSDMERDGGYRGGYRGYRGRGRMLHGGYRGSHLHHQPPPPGLSRGVHNGNQTVELDTTSALANYGTEAGQLMTHWKHSSACCGKKIAGTANFAELAGLAPILARAVGAALDRRDPTLTPGVCQGLGHAADRGRAHHALALGAPANDRGPRAVQGQEVAHSPSAGPHHAANATTRRQLNSLPLRVQPISGFFAMSKLAARAFGLALCATYNESSQTESYQSAGPPRAPLGHAHVHFLVHQPFGRIHLETETSLLDGKVAHATGLPFDPLQGISALSKMCEIMRAAPTTSQTTPHTGVALEHLWVAEEGVAALRRTSTTKSITIRTTAGTGSSRRLFVSLSSCRWHGFGPAIVRGLALTVEESFGSRIVILY</sequence>
<dbReference type="SMART" id="SM00343">
    <property type="entry name" value="ZnF_C2HC"/>
    <property type="match status" value="1"/>
</dbReference>
<feature type="compositionally biased region" description="Basic and acidic residues" evidence="4">
    <location>
        <begin position="973"/>
        <end position="982"/>
    </location>
</feature>
<dbReference type="Pfam" id="PF13923">
    <property type="entry name" value="zf-C3HC4_2"/>
    <property type="match status" value="1"/>
</dbReference>
<dbReference type="PANTHER" id="PTHR15439:SF0">
    <property type="entry name" value="CELL DIVISION CYCLE AND APOPTOSIS REGULATOR PROTEIN 1-RELATED"/>
    <property type="match status" value="1"/>
</dbReference>
<evidence type="ECO:0000313" key="7">
    <source>
        <dbReference type="EMBL" id="CAD7197259.1"/>
    </source>
</evidence>
<dbReference type="PROSITE" id="PS50158">
    <property type="entry name" value="ZF_CCHC"/>
    <property type="match status" value="1"/>
</dbReference>
<reference evidence="7" key="1">
    <citation type="submission" date="2020-11" db="EMBL/GenBank/DDBJ databases">
        <authorList>
            <person name="Tran Van P."/>
        </authorList>
    </citation>
    <scope>NUCLEOTIDE SEQUENCE</scope>
</reference>
<evidence type="ECO:0008006" key="8">
    <source>
        <dbReference type="Google" id="ProtNLM"/>
    </source>
</evidence>
<dbReference type="GO" id="GO:0003676">
    <property type="term" value="F:nucleic acid binding"/>
    <property type="evidence" value="ECO:0007669"/>
    <property type="project" value="InterPro"/>
</dbReference>
<dbReference type="EMBL" id="OA565559">
    <property type="protein sequence ID" value="CAD7197259.1"/>
    <property type="molecule type" value="Genomic_DNA"/>
</dbReference>
<evidence type="ECO:0000259" key="6">
    <source>
        <dbReference type="PROSITE" id="PS50158"/>
    </source>
</evidence>
<protein>
    <recommendedName>
        <fullName evidence="8">E3 ubiquitin-protein ligase RBBP6</fullName>
    </recommendedName>
</protein>
<dbReference type="GO" id="GO:0006511">
    <property type="term" value="P:ubiquitin-dependent protein catabolic process"/>
    <property type="evidence" value="ECO:0007669"/>
    <property type="project" value="TreeGrafter"/>
</dbReference>
<feature type="region of interest" description="Disordered" evidence="4">
    <location>
        <begin position="1118"/>
        <end position="1144"/>
    </location>
</feature>
<keyword evidence="1 3" id="KW-0863">Zinc-finger</keyword>
<feature type="domain" description="RING-type" evidence="5">
    <location>
        <begin position="569"/>
        <end position="610"/>
    </location>
</feature>
<dbReference type="PROSITE" id="PS50089">
    <property type="entry name" value="ZF_RING_2"/>
    <property type="match status" value="1"/>
</dbReference>
<proteinExistence type="predicted"/>
<name>A0A7R8VH09_TIMDO</name>
<dbReference type="Gene3D" id="4.10.60.10">
    <property type="entry name" value="Zinc finger, CCHC-type"/>
    <property type="match status" value="1"/>
</dbReference>
<dbReference type="InterPro" id="IPR033489">
    <property type="entry name" value="RBBP6"/>
</dbReference>
<feature type="domain" description="CCHC-type" evidence="6">
    <location>
        <begin position="177"/>
        <end position="192"/>
    </location>
</feature>
<feature type="region of interest" description="Disordered" evidence="4">
    <location>
        <begin position="721"/>
        <end position="742"/>
    </location>
</feature>
<dbReference type="GO" id="GO:0008270">
    <property type="term" value="F:zinc ion binding"/>
    <property type="evidence" value="ECO:0007669"/>
    <property type="project" value="UniProtKB-KW"/>
</dbReference>
<dbReference type="GO" id="GO:0016567">
    <property type="term" value="P:protein ubiquitination"/>
    <property type="evidence" value="ECO:0007669"/>
    <property type="project" value="InterPro"/>
</dbReference>
<dbReference type="InterPro" id="IPR001878">
    <property type="entry name" value="Znf_CCHC"/>
</dbReference>
<dbReference type="Gene3D" id="3.30.40.10">
    <property type="entry name" value="Zinc/RING finger domain, C3HC4 (zinc finger)"/>
    <property type="match status" value="1"/>
</dbReference>
<feature type="region of interest" description="Disordered" evidence="4">
    <location>
        <begin position="287"/>
        <end position="309"/>
    </location>
</feature>
<keyword evidence="2" id="KW-0862">Zinc</keyword>
<dbReference type="PANTHER" id="PTHR15439">
    <property type="entry name" value="RETINOBLASTOMA-BINDING PROTEIN 6"/>
    <property type="match status" value="1"/>
</dbReference>
<dbReference type="GO" id="GO:0005634">
    <property type="term" value="C:nucleus"/>
    <property type="evidence" value="ECO:0007669"/>
    <property type="project" value="TreeGrafter"/>
</dbReference>
<evidence type="ECO:0000256" key="2">
    <source>
        <dbReference type="ARBA" id="ARBA00022833"/>
    </source>
</evidence>
<feature type="compositionally biased region" description="Low complexity" evidence="4">
    <location>
        <begin position="1131"/>
        <end position="1144"/>
    </location>
</feature>
<feature type="region of interest" description="Disordered" evidence="4">
    <location>
        <begin position="882"/>
        <end position="989"/>
    </location>
</feature>
<evidence type="ECO:0000256" key="4">
    <source>
        <dbReference type="SAM" id="MobiDB-lite"/>
    </source>
</evidence>
<evidence type="ECO:0000256" key="1">
    <source>
        <dbReference type="ARBA" id="ARBA00022771"/>
    </source>
</evidence>
<evidence type="ECO:0000256" key="3">
    <source>
        <dbReference type="PROSITE-ProRule" id="PRU00047"/>
    </source>
</evidence>
<feature type="compositionally biased region" description="Basic and acidic residues" evidence="4">
    <location>
        <begin position="471"/>
        <end position="480"/>
    </location>
</feature>
<feature type="region of interest" description="Disordered" evidence="4">
    <location>
        <begin position="450"/>
        <end position="495"/>
    </location>
</feature>
<feature type="compositionally biased region" description="Basic and acidic residues" evidence="4">
    <location>
        <begin position="288"/>
        <end position="297"/>
    </location>
</feature>
<dbReference type="CDD" id="cd16620">
    <property type="entry name" value="vRING-HC-C4C4_RBBP6"/>
    <property type="match status" value="1"/>
</dbReference>
<keyword evidence="1 3" id="KW-0479">Metal-binding</keyword>
<dbReference type="GO" id="GO:0061630">
    <property type="term" value="F:ubiquitin protein ligase activity"/>
    <property type="evidence" value="ECO:0007669"/>
    <property type="project" value="InterPro"/>
</dbReference>
<accession>A0A7R8VH09</accession>
<dbReference type="SMART" id="SM00184">
    <property type="entry name" value="RING"/>
    <property type="match status" value="1"/>
</dbReference>
<dbReference type="GO" id="GO:0006397">
    <property type="term" value="P:mRNA processing"/>
    <property type="evidence" value="ECO:0007669"/>
    <property type="project" value="InterPro"/>
</dbReference>
<dbReference type="SUPFAM" id="SSF57850">
    <property type="entry name" value="RING/U-box"/>
    <property type="match status" value="1"/>
</dbReference>